<comment type="caution">
    <text evidence="3">The sequence shown here is derived from an EMBL/GenBank/DDBJ whole genome shotgun (WGS) entry which is preliminary data.</text>
</comment>
<proteinExistence type="predicted"/>
<name>F3NDX7_9ACTN</name>
<protein>
    <submittedName>
        <fullName evidence="3">DNA-binding protein</fullName>
    </submittedName>
</protein>
<dbReference type="CDD" id="cd00093">
    <property type="entry name" value="HTH_XRE"/>
    <property type="match status" value="1"/>
</dbReference>
<dbReference type="STRING" id="996637.SGM_1341"/>
<dbReference type="EMBL" id="AEYX01000024">
    <property type="protein sequence ID" value="EGG48405.1"/>
    <property type="molecule type" value="Genomic_DNA"/>
</dbReference>
<reference evidence="3 4" key="1">
    <citation type="journal article" date="2011" name="J. Bacteriol.">
        <title>Draft genome sequence of the marine bacterium Streptomyces griseoaurantiacus M045, which produces novel manumycin-type antibiotics with a pABA core component.</title>
        <authorList>
            <person name="Li F."/>
            <person name="Jiang P."/>
            <person name="Zheng H."/>
            <person name="Wang S."/>
            <person name="Zhao G."/>
            <person name="Qin S."/>
            <person name="Liu Z."/>
        </authorList>
    </citation>
    <scope>NUCLEOTIDE SEQUENCE [LARGE SCALE GENOMIC DNA]</scope>
    <source>
        <strain evidence="3 4">M045</strain>
    </source>
</reference>
<dbReference type="AlphaFoldDB" id="F3NDX7"/>
<keyword evidence="3" id="KW-0238">DNA-binding</keyword>
<dbReference type="GO" id="GO:0003677">
    <property type="term" value="F:DNA binding"/>
    <property type="evidence" value="ECO:0007669"/>
    <property type="project" value="UniProtKB-KW"/>
</dbReference>
<dbReference type="SUPFAM" id="SSF47413">
    <property type="entry name" value="lambda repressor-like DNA-binding domains"/>
    <property type="match status" value="1"/>
</dbReference>
<feature type="compositionally biased region" description="Low complexity" evidence="1">
    <location>
        <begin position="199"/>
        <end position="208"/>
    </location>
</feature>
<feature type="compositionally biased region" description="Low complexity" evidence="1">
    <location>
        <begin position="84"/>
        <end position="124"/>
    </location>
</feature>
<organism evidence="3 4">
    <name type="scientific">Streptomyces griseoaurantiacus M045</name>
    <dbReference type="NCBI Taxonomy" id="996637"/>
    <lineage>
        <taxon>Bacteria</taxon>
        <taxon>Bacillati</taxon>
        <taxon>Actinomycetota</taxon>
        <taxon>Actinomycetes</taxon>
        <taxon>Kitasatosporales</taxon>
        <taxon>Streptomycetaceae</taxon>
        <taxon>Streptomyces</taxon>
        <taxon>Streptomyces aurantiacus group</taxon>
    </lineage>
</organism>
<feature type="compositionally biased region" description="Low complexity" evidence="1">
    <location>
        <begin position="133"/>
        <end position="173"/>
    </location>
</feature>
<feature type="compositionally biased region" description="Low complexity" evidence="1">
    <location>
        <begin position="235"/>
        <end position="244"/>
    </location>
</feature>
<dbReference type="SMART" id="SM00530">
    <property type="entry name" value="HTH_XRE"/>
    <property type="match status" value="1"/>
</dbReference>
<feature type="region of interest" description="Disordered" evidence="1">
    <location>
        <begin position="79"/>
        <end position="250"/>
    </location>
</feature>
<keyword evidence="4" id="KW-1185">Reference proteome</keyword>
<dbReference type="InterPro" id="IPR010982">
    <property type="entry name" value="Lambda_DNA-bd_dom_sf"/>
</dbReference>
<dbReference type="InterPro" id="IPR001387">
    <property type="entry name" value="Cro/C1-type_HTH"/>
</dbReference>
<dbReference type="RefSeq" id="WP_006138940.1">
    <property type="nucleotide sequence ID" value="NZ_AEYX01000024.1"/>
</dbReference>
<dbReference type="eggNOG" id="COG1813">
    <property type="taxonomic scope" value="Bacteria"/>
</dbReference>
<feature type="compositionally biased region" description="Low complexity" evidence="1">
    <location>
        <begin position="215"/>
        <end position="226"/>
    </location>
</feature>
<feature type="compositionally biased region" description="Gly residues" evidence="1">
    <location>
        <begin position="332"/>
        <end position="342"/>
    </location>
</feature>
<gene>
    <name evidence="3" type="ORF">SGM_1341</name>
</gene>
<evidence type="ECO:0000313" key="3">
    <source>
        <dbReference type="EMBL" id="EGG48405.1"/>
    </source>
</evidence>
<feature type="compositionally biased region" description="Low complexity" evidence="1">
    <location>
        <begin position="306"/>
        <end position="316"/>
    </location>
</feature>
<accession>F3NDX7</accession>
<dbReference type="Proteomes" id="UP000003022">
    <property type="component" value="Unassembled WGS sequence"/>
</dbReference>
<feature type="domain" description="HTH cro/C1-type" evidence="2">
    <location>
        <begin position="10"/>
        <end position="65"/>
    </location>
</feature>
<evidence type="ECO:0000313" key="4">
    <source>
        <dbReference type="Proteomes" id="UP000003022"/>
    </source>
</evidence>
<feature type="region of interest" description="Disordered" evidence="1">
    <location>
        <begin position="276"/>
        <end position="345"/>
    </location>
</feature>
<evidence type="ECO:0000259" key="2">
    <source>
        <dbReference type="PROSITE" id="PS50943"/>
    </source>
</evidence>
<feature type="compositionally biased region" description="Gly residues" evidence="1">
    <location>
        <begin position="174"/>
        <end position="184"/>
    </location>
</feature>
<dbReference type="PROSITE" id="PS50943">
    <property type="entry name" value="HTH_CROC1"/>
    <property type="match status" value="1"/>
</dbReference>
<dbReference type="Gene3D" id="1.10.260.40">
    <property type="entry name" value="lambda repressor-like DNA-binding domains"/>
    <property type="match status" value="1"/>
</dbReference>
<dbReference type="Pfam" id="PF13560">
    <property type="entry name" value="HTH_31"/>
    <property type="match status" value="1"/>
</dbReference>
<evidence type="ECO:0000256" key="1">
    <source>
        <dbReference type="SAM" id="MobiDB-lite"/>
    </source>
</evidence>
<sequence>MAGDDFAELLRTLKERSGLSYGVLGKRLHMSASTLHRYVNGDVVPVEYAPVERLARVCRATPDELLELHRRWVRADALRGVKGEPGPTAAPGTPGSAKTPGTPGSAKTPGTPGASGPAKAAGASGAAGGAGAAGTPSGAPETAATAPDAPAGAPDDPAASATGAEPGTLAEGAPGEGPDAGTGTGTRTDAGTDARTGGDADAGTEATSAGGGADGTPAAPADTGTALSAFDDPVTRLSPAASAPRSRRPRRTALLAGGGVAAVAAVALLVSLLPGGDDRGTGAAKGAAASVSPERSSAHASRKASESASTSPSPTALKKHSASPKATATRAGGSGGSGGAHGSSGVPLAVTTNPYYWDAPCEQAFLLDRRPENVPPPPTEQQVVGWITPFGGVAADSQMVSLTLQGTGAETVVLRELHVRVVSSNPPLNWSKYAMGVGCGGGVNTKSFDVSLDQGNPLAMPVAGQRDFPYKVSESDPEVFFVNAHTSGHDVRWYLELDWSSGDRSGTLRVDDHGKPFRTSAGERSYYAYALTGDAGWERVDNPN</sequence>